<name>A0A382QF85_9ZZZZ</name>
<dbReference type="InterPro" id="IPR051311">
    <property type="entry name" value="DedA_domain"/>
</dbReference>
<keyword evidence="1" id="KW-0812">Transmembrane</keyword>
<feature type="non-terminal residue" evidence="2">
    <location>
        <position position="1"/>
    </location>
</feature>
<dbReference type="EMBL" id="UINC01113360">
    <property type="protein sequence ID" value="SVC82911.1"/>
    <property type="molecule type" value="Genomic_DNA"/>
</dbReference>
<accession>A0A382QF85</accession>
<evidence type="ECO:0008006" key="3">
    <source>
        <dbReference type="Google" id="ProtNLM"/>
    </source>
</evidence>
<keyword evidence="1" id="KW-1133">Transmembrane helix</keyword>
<evidence type="ECO:0000256" key="1">
    <source>
        <dbReference type="SAM" id="Phobius"/>
    </source>
</evidence>
<proteinExistence type="predicted"/>
<evidence type="ECO:0000313" key="2">
    <source>
        <dbReference type="EMBL" id="SVC82911.1"/>
    </source>
</evidence>
<feature type="non-terminal residue" evidence="2">
    <location>
        <position position="97"/>
    </location>
</feature>
<sequence>VFKGITDSIIEWAGEWGLLGLAVVSASEAALQPAPPDLLVIPMVLGADSSLDILAIVLVATISSVVGAVGGYGIGVYAGRPILERFASDATVARLDV</sequence>
<keyword evidence="1" id="KW-0472">Membrane</keyword>
<feature type="transmembrane region" description="Helical" evidence="1">
    <location>
        <begin position="53"/>
        <end position="78"/>
    </location>
</feature>
<gene>
    <name evidence="2" type="ORF">METZ01_LOCUS335765</name>
</gene>
<protein>
    <recommendedName>
        <fullName evidence="3">DedA family protein</fullName>
    </recommendedName>
</protein>
<dbReference type="AlphaFoldDB" id="A0A382QF85"/>
<dbReference type="PANTHER" id="PTHR42709">
    <property type="entry name" value="ALKALINE PHOSPHATASE LIKE PROTEIN"/>
    <property type="match status" value="1"/>
</dbReference>
<reference evidence="2" key="1">
    <citation type="submission" date="2018-05" db="EMBL/GenBank/DDBJ databases">
        <authorList>
            <person name="Lanie J.A."/>
            <person name="Ng W.-L."/>
            <person name="Kazmierczak K.M."/>
            <person name="Andrzejewski T.M."/>
            <person name="Davidsen T.M."/>
            <person name="Wayne K.J."/>
            <person name="Tettelin H."/>
            <person name="Glass J.I."/>
            <person name="Rusch D."/>
            <person name="Podicherti R."/>
            <person name="Tsui H.-C.T."/>
            <person name="Winkler M.E."/>
        </authorList>
    </citation>
    <scope>NUCLEOTIDE SEQUENCE</scope>
</reference>
<organism evidence="2">
    <name type="scientific">marine metagenome</name>
    <dbReference type="NCBI Taxonomy" id="408172"/>
    <lineage>
        <taxon>unclassified sequences</taxon>
        <taxon>metagenomes</taxon>
        <taxon>ecological metagenomes</taxon>
    </lineage>
</organism>